<dbReference type="CDD" id="cd06529">
    <property type="entry name" value="S24_LexA-like"/>
    <property type="match status" value="1"/>
</dbReference>
<organism evidence="2">
    <name type="scientific">Caudovirales sp. ctkvU4</name>
    <dbReference type="NCBI Taxonomy" id="2826783"/>
    <lineage>
        <taxon>Viruses</taxon>
        <taxon>Duplodnaviria</taxon>
        <taxon>Heunggongvirae</taxon>
        <taxon>Uroviricota</taxon>
        <taxon>Caudoviricetes</taxon>
    </lineage>
</organism>
<dbReference type="SUPFAM" id="SSF47413">
    <property type="entry name" value="lambda repressor-like DNA-binding domains"/>
    <property type="match status" value="1"/>
</dbReference>
<dbReference type="Pfam" id="PF00717">
    <property type="entry name" value="Peptidase_S24"/>
    <property type="match status" value="1"/>
</dbReference>
<dbReference type="SUPFAM" id="SSF51306">
    <property type="entry name" value="LexA/Signal peptidase"/>
    <property type="match status" value="1"/>
</dbReference>
<accession>A0A8S5QQY4</accession>
<dbReference type="EMBL" id="BK015710">
    <property type="protein sequence ID" value="DAE21233.1"/>
    <property type="molecule type" value="Genomic_DNA"/>
</dbReference>
<dbReference type="PROSITE" id="PS50943">
    <property type="entry name" value="HTH_CROC1"/>
    <property type="match status" value="1"/>
</dbReference>
<dbReference type="InterPro" id="IPR036286">
    <property type="entry name" value="LexA/Signal_pep-like_sf"/>
</dbReference>
<dbReference type="Pfam" id="PF01381">
    <property type="entry name" value="HTH_3"/>
    <property type="match status" value="1"/>
</dbReference>
<dbReference type="GO" id="GO:0003677">
    <property type="term" value="F:DNA binding"/>
    <property type="evidence" value="ECO:0007669"/>
    <property type="project" value="InterPro"/>
</dbReference>
<reference evidence="2" key="1">
    <citation type="journal article" date="2021" name="Proc. Natl. Acad. Sci. U.S.A.">
        <title>A Catalog of Tens of Thousands of Viruses from Human Metagenomes Reveals Hidden Associations with Chronic Diseases.</title>
        <authorList>
            <person name="Tisza M.J."/>
            <person name="Buck C.B."/>
        </authorList>
    </citation>
    <scope>NUCLEOTIDE SEQUENCE</scope>
    <source>
        <strain evidence="2">CtkvU4</strain>
    </source>
</reference>
<proteinExistence type="predicted"/>
<evidence type="ECO:0000259" key="1">
    <source>
        <dbReference type="PROSITE" id="PS50943"/>
    </source>
</evidence>
<dbReference type="InterPro" id="IPR010982">
    <property type="entry name" value="Lambda_DNA-bd_dom_sf"/>
</dbReference>
<dbReference type="Gene3D" id="2.10.109.10">
    <property type="entry name" value="Umud Fragment, subunit A"/>
    <property type="match status" value="1"/>
</dbReference>
<dbReference type="InterPro" id="IPR039418">
    <property type="entry name" value="LexA-like"/>
</dbReference>
<dbReference type="SMART" id="SM00530">
    <property type="entry name" value="HTH_XRE"/>
    <property type="match status" value="1"/>
</dbReference>
<protein>
    <submittedName>
        <fullName evidence="2">Repressor protein CI</fullName>
    </submittedName>
</protein>
<evidence type="ECO:0000313" key="2">
    <source>
        <dbReference type="EMBL" id="DAE21233.1"/>
    </source>
</evidence>
<dbReference type="PANTHER" id="PTHR33516">
    <property type="entry name" value="LEXA REPRESSOR"/>
    <property type="match status" value="1"/>
</dbReference>
<sequence>MHIGELIREYRRKNNLTMEEFAKLIGRTKAYISMLEKNKNSRSGKEIAPSAETLKSVADVFGITIDELLKMLDGDQLIKINNSTPPRVKGVRIPILGKVVAGVPLEAIEDIEGYEEITPEMASKGEYFALHVKGDSMTPSLRDGDTVIVRKQDYIESGETAIVLVNGDEATVKRVKYQENGVILIGENPTVYPPHFYTKEEIESLPVRIIGKVVESRRDWE</sequence>
<dbReference type="InterPro" id="IPR015927">
    <property type="entry name" value="Peptidase_S24_S26A/B/C"/>
</dbReference>
<name>A0A8S5QQY4_9CAUD</name>
<dbReference type="CDD" id="cd00093">
    <property type="entry name" value="HTH_XRE"/>
    <property type="match status" value="1"/>
</dbReference>
<dbReference type="Gene3D" id="1.10.260.40">
    <property type="entry name" value="lambda repressor-like DNA-binding domains"/>
    <property type="match status" value="1"/>
</dbReference>
<feature type="domain" description="HTH cro/C1-type" evidence="1">
    <location>
        <begin position="7"/>
        <end position="68"/>
    </location>
</feature>
<dbReference type="InterPro" id="IPR050077">
    <property type="entry name" value="LexA_repressor"/>
</dbReference>
<dbReference type="InterPro" id="IPR001387">
    <property type="entry name" value="Cro/C1-type_HTH"/>
</dbReference>
<dbReference type="PANTHER" id="PTHR33516:SF2">
    <property type="entry name" value="LEXA REPRESSOR-RELATED"/>
    <property type="match status" value="1"/>
</dbReference>